<protein>
    <recommendedName>
        <fullName evidence="4">Circadian clock associated 1</fullName>
    </recommendedName>
</protein>
<feature type="region of interest" description="Disordered" evidence="1">
    <location>
        <begin position="387"/>
        <end position="407"/>
    </location>
</feature>
<feature type="region of interest" description="Disordered" evidence="1">
    <location>
        <begin position="71"/>
        <end position="177"/>
    </location>
</feature>
<keyword evidence="3" id="KW-1185">Reference proteome</keyword>
<feature type="region of interest" description="Disordered" evidence="1">
    <location>
        <begin position="441"/>
        <end position="468"/>
    </location>
</feature>
<feature type="compositionally biased region" description="Low complexity" evidence="1">
    <location>
        <begin position="1"/>
        <end position="11"/>
    </location>
</feature>
<organism evidence="2 3">
    <name type="scientific">Brassica napus</name>
    <name type="common">Rape</name>
    <dbReference type="NCBI Taxonomy" id="3708"/>
    <lineage>
        <taxon>Eukaryota</taxon>
        <taxon>Viridiplantae</taxon>
        <taxon>Streptophyta</taxon>
        <taxon>Embryophyta</taxon>
        <taxon>Tracheophyta</taxon>
        <taxon>Spermatophyta</taxon>
        <taxon>Magnoliopsida</taxon>
        <taxon>eudicotyledons</taxon>
        <taxon>Gunneridae</taxon>
        <taxon>Pentapetalae</taxon>
        <taxon>rosids</taxon>
        <taxon>malvids</taxon>
        <taxon>Brassicales</taxon>
        <taxon>Brassicaceae</taxon>
        <taxon>Brassiceae</taxon>
        <taxon>Brassica</taxon>
    </lineage>
</organism>
<evidence type="ECO:0000313" key="3">
    <source>
        <dbReference type="Proteomes" id="UP000824890"/>
    </source>
</evidence>
<feature type="compositionally biased region" description="Basic and acidic residues" evidence="1">
    <location>
        <begin position="162"/>
        <end position="177"/>
    </location>
</feature>
<sequence>MPSTETEPTPTASVSLPSSATQPSTADLTPTTSPIQELGRGLRTKNIPAKLQDYFLVQALQLEKEAEAKGIQAVDIEIPPPCPKRKPNAPYPRKPGPSAKLVSSSHCNQGFLDVPSSQKTSTGKENQDENCSGVTKYPLPNNASADNETSKASNVDNNMVQEKNKDRDDDDDGMHSAREHFPVDFVNGNVAKYPQFHPPGMVSPDLMFCPMGDLVHVNHPATRASSSYATTSTTSQQAFPACPSQDDYRSFLHMSSTFSNLIMSTLLQNPAAHAAATLAASVWPYTNNVGDSSTQMSSSPPSIAAIVAATVAAATAWWASHGLLPPTPLHLPVPTPNDQLIEKQSTAFQDQNMASSSDDSEETGITKLKAEKEEVVVAAAAVVQDSQKKNPVDRSSCGLNTPSGSDAEIDALDKMEKEKEAGGRIAFQALFARERLPQSFSPPQVAENVNGKQSDRERSDSPFCLSPHNPKNLDLPPCSSISEVGRASLPPLPFSVVACTRAALTGSSQCIFELLLSVSEKPAVSRLTTRRTSVISSIDDIHGVLTASSHSFSPVIGSWVLRTTLCGLMHIARRWSCRSTAVSPSAVDEPPGSKSLKLRETGFKPYKRCSMEAAKESQVGNANNHQSDEKVCCKRLRLEGEAST</sequence>
<gene>
    <name evidence="2" type="ORF">HID58_074121</name>
</gene>
<accession>A0ABQ7YFY3</accession>
<feature type="region of interest" description="Disordered" evidence="1">
    <location>
        <begin position="1"/>
        <end position="42"/>
    </location>
</feature>
<feature type="compositionally biased region" description="Polar residues" evidence="1">
    <location>
        <begin position="12"/>
        <end position="35"/>
    </location>
</feature>
<dbReference type="EMBL" id="JAGKQM010000017">
    <property type="protein sequence ID" value="KAH0867099.1"/>
    <property type="molecule type" value="Genomic_DNA"/>
</dbReference>
<comment type="caution">
    <text evidence="2">The sequence shown here is derived from an EMBL/GenBank/DDBJ whole genome shotgun (WGS) entry which is preliminary data.</text>
</comment>
<feature type="compositionally biased region" description="Polar residues" evidence="1">
    <location>
        <begin position="141"/>
        <end position="161"/>
    </location>
</feature>
<evidence type="ECO:0000256" key="1">
    <source>
        <dbReference type="SAM" id="MobiDB-lite"/>
    </source>
</evidence>
<evidence type="ECO:0000313" key="2">
    <source>
        <dbReference type="EMBL" id="KAH0867099.1"/>
    </source>
</evidence>
<feature type="compositionally biased region" description="Polar residues" evidence="1">
    <location>
        <begin position="115"/>
        <end position="133"/>
    </location>
</feature>
<dbReference type="Proteomes" id="UP000824890">
    <property type="component" value="Unassembled WGS sequence"/>
</dbReference>
<name>A0ABQ7YFY3_BRANA</name>
<evidence type="ECO:0008006" key="4">
    <source>
        <dbReference type="Google" id="ProtNLM"/>
    </source>
</evidence>
<proteinExistence type="predicted"/>
<reference evidence="2 3" key="1">
    <citation type="submission" date="2021-05" db="EMBL/GenBank/DDBJ databases">
        <title>Genome Assembly of Synthetic Allotetraploid Brassica napus Reveals Homoeologous Exchanges between Subgenomes.</title>
        <authorList>
            <person name="Davis J.T."/>
        </authorList>
    </citation>
    <scope>NUCLEOTIDE SEQUENCE [LARGE SCALE GENOMIC DNA]</scope>
    <source>
        <strain evidence="3">cv. Da-Ae</strain>
        <tissue evidence="2">Seedling</tissue>
    </source>
</reference>